<dbReference type="GO" id="GO:0004362">
    <property type="term" value="F:glutathione-disulfide reductase (NADPH) activity"/>
    <property type="evidence" value="ECO:0007669"/>
    <property type="project" value="TreeGrafter"/>
</dbReference>
<dbReference type="InterPro" id="IPR012999">
    <property type="entry name" value="Pyr_OxRdtase_I_AS"/>
</dbReference>
<dbReference type="FunCoup" id="I3EF89">
    <property type="interactions" value="173"/>
</dbReference>
<dbReference type="InterPro" id="IPR004099">
    <property type="entry name" value="Pyr_nucl-diS_OxRdtase_dimer"/>
</dbReference>
<dbReference type="PRINTS" id="PR00368">
    <property type="entry name" value="FADPNR"/>
</dbReference>
<keyword evidence="12" id="KW-1185">Reference proteome</keyword>
<evidence type="ECO:0000259" key="10">
    <source>
        <dbReference type="Pfam" id="PF07992"/>
    </source>
</evidence>
<dbReference type="InterPro" id="IPR046952">
    <property type="entry name" value="GSHR/TRXR-like"/>
</dbReference>
<evidence type="ECO:0000256" key="8">
    <source>
        <dbReference type="RuleBase" id="RU003691"/>
    </source>
</evidence>
<dbReference type="OrthoDB" id="5956163at2759"/>
<proteinExistence type="inferred from homology"/>
<comment type="similarity">
    <text evidence="2 8">Belongs to the class-I pyridine nucleotide-disulfide oxidoreductase family.</text>
</comment>
<keyword evidence="3 8" id="KW-0285">Flavoprotein</keyword>
<feature type="domain" description="Pyridine nucleotide-disulphide oxidoreductase dimerisation" evidence="9">
    <location>
        <begin position="333"/>
        <end position="443"/>
    </location>
</feature>
<dbReference type="InterPro" id="IPR036188">
    <property type="entry name" value="FAD/NAD-bd_sf"/>
</dbReference>
<evidence type="ECO:0000259" key="9">
    <source>
        <dbReference type="Pfam" id="PF02852"/>
    </source>
</evidence>
<dbReference type="GO" id="GO:0050660">
    <property type="term" value="F:flavin adenine dinucleotide binding"/>
    <property type="evidence" value="ECO:0007669"/>
    <property type="project" value="InterPro"/>
</dbReference>
<evidence type="ECO:0000256" key="5">
    <source>
        <dbReference type="ARBA" id="ARBA00023002"/>
    </source>
</evidence>
<dbReference type="GO" id="GO:0045454">
    <property type="term" value="P:cell redox homeostasis"/>
    <property type="evidence" value="ECO:0007669"/>
    <property type="project" value="InterPro"/>
</dbReference>
<keyword evidence="4 8" id="KW-0274">FAD</keyword>
<dbReference type="GO" id="GO:0006749">
    <property type="term" value="P:glutathione metabolic process"/>
    <property type="evidence" value="ECO:0007669"/>
    <property type="project" value="TreeGrafter"/>
</dbReference>
<evidence type="ECO:0000256" key="3">
    <source>
        <dbReference type="ARBA" id="ARBA00022630"/>
    </source>
</evidence>
<dbReference type="Pfam" id="PF07992">
    <property type="entry name" value="Pyr_redox_2"/>
    <property type="match status" value="1"/>
</dbReference>
<dbReference type="Gene3D" id="3.50.50.60">
    <property type="entry name" value="FAD/NAD(P)-binding domain"/>
    <property type="match status" value="2"/>
</dbReference>
<dbReference type="PANTHER" id="PTHR42737:SF2">
    <property type="entry name" value="GLUTATHIONE REDUCTASE"/>
    <property type="match status" value="1"/>
</dbReference>
<dbReference type="GO" id="GO:0005829">
    <property type="term" value="C:cytosol"/>
    <property type="evidence" value="ECO:0007669"/>
    <property type="project" value="TreeGrafter"/>
</dbReference>
<name>I3EF89_NEMP3</name>
<dbReference type="HOGENOM" id="CLU_016755_2_2_1"/>
<keyword evidence="5 8" id="KW-0560">Oxidoreductase</keyword>
<evidence type="ECO:0000256" key="1">
    <source>
        <dbReference type="ARBA" id="ARBA00001974"/>
    </source>
</evidence>
<dbReference type="GO" id="GO:0034599">
    <property type="term" value="P:cellular response to oxidative stress"/>
    <property type="evidence" value="ECO:0007669"/>
    <property type="project" value="TreeGrafter"/>
</dbReference>
<evidence type="ECO:0000256" key="2">
    <source>
        <dbReference type="ARBA" id="ARBA00007532"/>
    </source>
</evidence>
<dbReference type="InParanoid" id="I3EF89"/>
<sequence>MYDLAVIGGGSGGLAISRRSAYTYGKNVLLIEKSVLGGTCVNNGCIPKKMLYNMALLHSEVVHLYGKTGIKLAWDEFNQKRSKYIKFLNEMYMNRNQNDRITTVTGPAVIKNGLIEVNGQVYTASKTVLAMGSYPDVLDCEGREHLLTSDDFFRFDTVPDSVVIIGTGYIAIETAFVLQECNCKVTLIARGDSVLRSFDAMIQDRVKNTLLSKGIKILEKTTVLKIEKICTGIKLSIIKAGVHDTITASKGICAIGRLPNTESIHNDNIKFSESKFIITDKSFCTTDKDTFAIGDITTSDYMLTPVAIFSGRRLSDYLYGNSTGNIKGLIRSVPTVIFSHPPAGSVGLSESDCKRINGLSVQCEHSGYVGLSQDECVSDPVCIKEISLFHYNSIFTVYKNVYKFVYGSVTGLLYGVHVYGYECDEVLQGYSVLVRNHVTYTQMVDYFDVIGGSSYEVLSGIFE</sequence>
<dbReference type="InterPro" id="IPR023753">
    <property type="entry name" value="FAD/NAD-binding_dom"/>
</dbReference>
<evidence type="ECO:0000313" key="12">
    <source>
        <dbReference type="Proteomes" id="UP000002872"/>
    </source>
</evidence>
<keyword evidence="6" id="KW-1015">Disulfide bond</keyword>
<dbReference type="STRING" id="935791.I3EF89"/>
<dbReference type="SUPFAM" id="SSF55424">
    <property type="entry name" value="FAD/NAD-linked reductases, dimerisation (C-terminal) domain"/>
    <property type="match status" value="1"/>
</dbReference>
<keyword evidence="7 8" id="KW-0676">Redox-active center</keyword>
<evidence type="ECO:0000256" key="7">
    <source>
        <dbReference type="ARBA" id="ARBA00023284"/>
    </source>
</evidence>
<dbReference type="PRINTS" id="PR00411">
    <property type="entry name" value="PNDRDTASEI"/>
</dbReference>
<reference evidence="11" key="1">
    <citation type="submission" date="2011-01" db="EMBL/GenBank/DDBJ databases">
        <title>The Genome Sequence of Nematocida parisii strain ERTm3.</title>
        <authorList>
            <consortium name="The Broad Institute Genome Sequencing Platform"/>
            <consortium name="The Broad Institute Genome Sequencing Center for Infectious Disease"/>
            <person name="Cuomo C."/>
            <person name="Troemel E."/>
            <person name="Young S.K."/>
            <person name="Zeng Q."/>
            <person name="Gargeya S."/>
            <person name="Fitzgerald M."/>
            <person name="Haas B."/>
            <person name="Abouelleil A."/>
            <person name="Alvarado L."/>
            <person name="Arachchi H.M."/>
            <person name="Berlin A."/>
            <person name="Chapman S.B."/>
            <person name="Gearin G."/>
            <person name="Goldberg J."/>
            <person name="Griggs A."/>
            <person name="Gujja S."/>
            <person name="Hansen M."/>
            <person name="Heiman D."/>
            <person name="Howarth C."/>
            <person name="Larimer J."/>
            <person name="Lui A."/>
            <person name="MacDonald P.J.P."/>
            <person name="McCowen C."/>
            <person name="Montmayeur A."/>
            <person name="Murphy C."/>
            <person name="Neiman D."/>
            <person name="Pearson M."/>
            <person name="Priest M."/>
            <person name="Roberts A."/>
            <person name="Saif S."/>
            <person name="Shea T."/>
            <person name="Sisk P."/>
            <person name="Stolte C."/>
            <person name="Sykes S."/>
            <person name="Wortman J."/>
            <person name="Nusbaum C."/>
            <person name="Birren B."/>
        </authorList>
    </citation>
    <scope>NUCLEOTIDE SEQUENCE</scope>
    <source>
        <strain evidence="11">ERTm3</strain>
    </source>
</reference>
<dbReference type="Gene3D" id="3.30.390.30">
    <property type="match status" value="1"/>
</dbReference>
<dbReference type="EMBL" id="GL870880">
    <property type="protein sequence ID" value="EIJ87886.1"/>
    <property type="molecule type" value="Genomic_DNA"/>
</dbReference>
<dbReference type="PANTHER" id="PTHR42737">
    <property type="entry name" value="GLUTATHIONE REDUCTASE"/>
    <property type="match status" value="1"/>
</dbReference>
<dbReference type="VEuPathDB" id="MicrosporidiaDB:NEQG_01958"/>
<dbReference type="GO" id="GO:0005739">
    <property type="term" value="C:mitochondrion"/>
    <property type="evidence" value="ECO:0007669"/>
    <property type="project" value="TreeGrafter"/>
</dbReference>
<dbReference type="PROSITE" id="PS00076">
    <property type="entry name" value="PYRIDINE_REDOX_1"/>
    <property type="match status" value="1"/>
</dbReference>
<feature type="domain" description="FAD/NAD(P)-binding" evidence="10">
    <location>
        <begin position="2"/>
        <end position="311"/>
    </location>
</feature>
<evidence type="ECO:0000313" key="11">
    <source>
        <dbReference type="EMBL" id="EIJ87886.1"/>
    </source>
</evidence>
<accession>I3EF89</accession>
<gene>
    <name evidence="11" type="ORF">NEQG_01958</name>
</gene>
<protein>
    <submittedName>
        <fullName evidence="11">Uncharacterized protein</fullName>
    </submittedName>
</protein>
<dbReference type="AlphaFoldDB" id="I3EF89"/>
<dbReference type="OMA" id="GTCINWG"/>
<dbReference type="Pfam" id="PF02852">
    <property type="entry name" value="Pyr_redox_dim"/>
    <property type="match status" value="1"/>
</dbReference>
<evidence type="ECO:0000256" key="4">
    <source>
        <dbReference type="ARBA" id="ARBA00022827"/>
    </source>
</evidence>
<dbReference type="SUPFAM" id="SSF51905">
    <property type="entry name" value="FAD/NAD(P)-binding domain"/>
    <property type="match status" value="1"/>
</dbReference>
<dbReference type="Proteomes" id="UP000002872">
    <property type="component" value="Unassembled WGS sequence"/>
</dbReference>
<evidence type="ECO:0000256" key="6">
    <source>
        <dbReference type="ARBA" id="ARBA00023157"/>
    </source>
</evidence>
<dbReference type="InterPro" id="IPR016156">
    <property type="entry name" value="FAD/NAD-linked_Rdtase_dimer_sf"/>
</dbReference>
<comment type="cofactor">
    <cofactor evidence="1">
        <name>FAD</name>
        <dbReference type="ChEBI" id="CHEBI:57692"/>
    </cofactor>
</comment>
<organism evidence="11 12">
    <name type="scientific">Nematocida parisii (strain ERTm3)</name>
    <name type="common">Nematode killer fungus</name>
    <dbReference type="NCBI Taxonomy" id="935791"/>
    <lineage>
        <taxon>Eukaryota</taxon>
        <taxon>Fungi</taxon>
        <taxon>Fungi incertae sedis</taxon>
        <taxon>Microsporidia</taxon>
        <taxon>Nematocida</taxon>
    </lineage>
</organism>